<dbReference type="RefSeq" id="WP_120364510.1">
    <property type="nucleotide sequence ID" value="NZ_RAXW01000014.1"/>
</dbReference>
<evidence type="ECO:0000313" key="3">
    <source>
        <dbReference type="Proteomes" id="UP000267166"/>
    </source>
</evidence>
<organism evidence="1 4">
    <name type="scientific">Acinetobacter cumulans</name>
    <dbReference type="NCBI Taxonomy" id="2136182"/>
    <lineage>
        <taxon>Bacteria</taxon>
        <taxon>Pseudomonadati</taxon>
        <taxon>Pseudomonadota</taxon>
        <taxon>Gammaproteobacteria</taxon>
        <taxon>Moraxellales</taxon>
        <taxon>Moraxellaceae</taxon>
        <taxon>Acinetobacter</taxon>
    </lineage>
</organism>
<reference evidence="2 3" key="1">
    <citation type="submission" date="2018-09" db="EMBL/GenBank/DDBJ databases">
        <title>The draft genome of Acinetobacter sp. strains.</title>
        <authorList>
            <person name="Qin J."/>
            <person name="Feng Y."/>
            <person name="Zong Z."/>
        </authorList>
    </citation>
    <scope>NUCLEOTIDE SEQUENCE [LARGE SCALE GENOMIC DNA]</scope>
    <source>
        <strain evidence="2 3">WCHAc060003</strain>
    </source>
</reference>
<dbReference type="EMBL" id="RAXZ01000006">
    <property type="protein sequence ID" value="RKG53639.1"/>
    <property type="molecule type" value="Genomic_DNA"/>
</dbReference>
<evidence type="ECO:0000313" key="2">
    <source>
        <dbReference type="EMBL" id="RLL39176.1"/>
    </source>
</evidence>
<accession>A0A498D5P4</accession>
<name>A0A3A8G514_9GAMM</name>
<dbReference type="AlphaFoldDB" id="A0A3A8G514"/>
<sequence>MISNLQEKYNQLSPAQKDIFIGYGLRQIKHFVEISLPKIEAALPEGAKVQGINAEGKVLAYHEASQQYYVWISDLQWQIYTKPTVAVDLKEDAIAVWQIFNLKDHELINLSHIHRDFLDNQSADKE</sequence>
<dbReference type="EMBL" id="RCHD01000001">
    <property type="protein sequence ID" value="RLL39176.1"/>
    <property type="molecule type" value="Genomic_DNA"/>
</dbReference>
<accession>A0A3A8G514</accession>
<evidence type="ECO:0000313" key="1">
    <source>
        <dbReference type="EMBL" id="RKG53639.1"/>
    </source>
</evidence>
<comment type="caution">
    <text evidence="1">The sequence shown here is derived from an EMBL/GenBank/DDBJ whole genome shotgun (WGS) entry which is preliminary data.</text>
</comment>
<reference evidence="1 4" key="2">
    <citation type="submission" date="2018-09" db="EMBL/GenBank/DDBJ databases">
        <title>The draft genome of Acinetobacter spp. strains.</title>
        <authorList>
            <person name="Qin J."/>
            <person name="Feng Y."/>
            <person name="Zong Z."/>
        </authorList>
    </citation>
    <scope>NUCLEOTIDE SEQUENCE [LARGE SCALE GENOMIC DNA]</scope>
    <source>
        <strain evidence="1 4">WCHAc060002</strain>
    </source>
</reference>
<protein>
    <submittedName>
        <fullName evidence="1">Uncharacterized protein</fullName>
    </submittedName>
</protein>
<dbReference type="Proteomes" id="UP000281084">
    <property type="component" value="Unassembled WGS sequence"/>
</dbReference>
<evidence type="ECO:0000313" key="4">
    <source>
        <dbReference type="Proteomes" id="UP000281084"/>
    </source>
</evidence>
<dbReference type="Proteomes" id="UP000267166">
    <property type="component" value="Unassembled WGS sequence"/>
</dbReference>
<proteinExistence type="predicted"/>
<gene>
    <name evidence="1" type="ORF">D7V64_06990</name>
    <name evidence="2" type="ORF">D9K80_00530</name>
</gene>